<sequence length="198" mass="22196">MFGLGSSNDARFFQRLEHHEAMQKVLLEQLGAKDAQEHELLRKFEVELRANAQQQNAILNLKSDLKIANDLILGISGKRNLRGALEMVAGKLDASTTKGVQAKLDQLEMDVEFVQLLERISEQHNLRIHDVLSCLKGLYHTFSKAMHGSEPNLCIRFADVTAPAERAVLVAIFERYNLSYTCVDESGAPVNFYSPLTV</sequence>
<protein>
    <submittedName>
        <fullName evidence="1">Uncharacterized protein</fullName>
    </submittedName>
</protein>
<dbReference type="AlphaFoldDB" id="A0A2J8A0Z2"/>
<dbReference type="Proteomes" id="UP000236333">
    <property type="component" value="Unassembled WGS sequence"/>
</dbReference>
<comment type="caution">
    <text evidence="1">The sequence shown here is derived from an EMBL/GenBank/DDBJ whole genome shotgun (WGS) entry which is preliminary data.</text>
</comment>
<gene>
    <name evidence="1" type="ORF">TSOC_007459</name>
</gene>
<proteinExistence type="predicted"/>
<name>A0A2J8A0Z2_9CHLO</name>
<reference evidence="1 2" key="1">
    <citation type="journal article" date="2017" name="Mol. Biol. Evol.">
        <title>The 4-celled Tetrabaena socialis nuclear genome reveals the essential components for genetic control of cell number at the origin of multicellularity in the volvocine lineage.</title>
        <authorList>
            <person name="Featherston J."/>
            <person name="Arakaki Y."/>
            <person name="Hanschen E.R."/>
            <person name="Ferris P.J."/>
            <person name="Michod R.E."/>
            <person name="Olson B.J.S.C."/>
            <person name="Nozaki H."/>
            <person name="Durand P.M."/>
        </authorList>
    </citation>
    <scope>NUCLEOTIDE SEQUENCE [LARGE SCALE GENOMIC DNA]</scope>
    <source>
        <strain evidence="1 2">NIES-571</strain>
    </source>
</reference>
<dbReference type="EMBL" id="PGGS01000252">
    <property type="protein sequence ID" value="PNH06193.1"/>
    <property type="molecule type" value="Genomic_DNA"/>
</dbReference>
<organism evidence="1 2">
    <name type="scientific">Tetrabaena socialis</name>
    <dbReference type="NCBI Taxonomy" id="47790"/>
    <lineage>
        <taxon>Eukaryota</taxon>
        <taxon>Viridiplantae</taxon>
        <taxon>Chlorophyta</taxon>
        <taxon>core chlorophytes</taxon>
        <taxon>Chlorophyceae</taxon>
        <taxon>CS clade</taxon>
        <taxon>Chlamydomonadales</taxon>
        <taxon>Tetrabaenaceae</taxon>
        <taxon>Tetrabaena</taxon>
    </lineage>
</organism>
<evidence type="ECO:0000313" key="2">
    <source>
        <dbReference type="Proteomes" id="UP000236333"/>
    </source>
</evidence>
<keyword evidence="2" id="KW-1185">Reference proteome</keyword>
<accession>A0A2J8A0Z2</accession>
<evidence type="ECO:0000313" key="1">
    <source>
        <dbReference type="EMBL" id="PNH06193.1"/>
    </source>
</evidence>